<accession>A0A061QUG9</accession>
<keyword evidence="1" id="KW-0472">Membrane</keyword>
<dbReference type="AlphaFoldDB" id="A0A061QUG9"/>
<gene>
    <name evidence="2" type="ORF">TSPGSL018_18608</name>
</gene>
<name>A0A061QUG9_9CHLO</name>
<feature type="non-terminal residue" evidence="2">
    <location>
        <position position="142"/>
    </location>
</feature>
<organism evidence="2">
    <name type="scientific">Tetraselmis sp. GSL018</name>
    <dbReference type="NCBI Taxonomy" id="582737"/>
    <lineage>
        <taxon>Eukaryota</taxon>
        <taxon>Viridiplantae</taxon>
        <taxon>Chlorophyta</taxon>
        <taxon>core chlorophytes</taxon>
        <taxon>Chlorodendrophyceae</taxon>
        <taxon>Chlorodendrales</taxon>
        <taxon>Chlorodendraceae</taxon>
        <taxon>Tetraselmis</taxon>
    </lineage>
</organism>
<feature type="non-terminal residue" evidence="2">
    <location>
        <position position="1"/>
    </location>
</feature>
<evidence type="ECO:0000313" key="2">
    <source>
        <dbReference type="EMBL" id="JAC64307.1"/>
    </source>
</evidence>
<reference evidence="2" key="1">
    <citation type="submission" date="2014-05" db="EMBL/GenBank/DDBJ databases">
        <title>The transcriptome of the halophilic microalga Tetraselmis sp. GSL018 isolated from the Great Salt Lake, Utah.</title>
        <authorList>
            <person name="Jinkerson R.E."/>
            <person name="D'Adamo S."/>
            <person name="Posewitz M.C."/>
        </authorList>
    </citation>
    <scope>NUCLEOTIDE SEQUENCE</scope>
    <source>
        <strain evidence="2">GSL018</strain>
    </source>
</reference>
<sequence length="142" mass="14896">PPRSFFAGPLLPVRSRLCLSGAISSMAAAALTASAPSGEDVYVGAQAASREGSPHPLKQHLSFTLPIVIAVIAAEAERSPHILLVAAGVARRVLVAVLLRFPLGGAPPLEIAVAAVQLLFLLFLLLFLLVVVLPIDRRRGPR</sequence>
<proteinExistence type="predicted"/>
<dbReference type="EMBL" id="GBEZ01022538">
    <property type="protein sequence ID" value="JAC64307.1"/>
    <property type="molecule type" value="Transcribed_RNA"/>
</dbReference>
<feature type="transmembrane region" description="Helical" evidence="1">
    <location>
        <begin position="111"/>
        <end position="135"/>
    </location>
</feature>
<protein>
    <submittedName>
        <fullName evidence="2">Uncharacterized protein</fullName>
    </submittedName>
</protein>
<keyword evidence="1" id="KW-1133">Transmembrane helix</keyword>
<keyword evidence="1" id="KW-0812">Transmembrane</keyword>
<evidence type="ECO:0000256" key="1">
    <source>
        <dbReference type="SAM" id="Phobius"/>
    </source>
</evidence>